<name>A0A6A5YBR0_9PEZI</name>
<evidence type="ECO:0000313" key="4">
    <source>
        <dbReference type="Proteomes" id="UP000799776"/>
    </source>
</evidence>
<protein>
    <recommendedName>
        <fullName evidence="2">Inner kinetochore subunit AME1 domain-containing protein</fullName>
    </recommendedName>
</protein>
<dbReference type="InterPro" id="IPR048743">
    <property type="entry name" value="AME1"/>
</dbReference>
<gene>
    <name evidence="3" type="ORF">K490DRAFT_38776</name>
</gene>
<dbReference type="Proteomes" id="UP000799776">
    <property type="component" value="Unassembled WGS sequence"/>
</dbReference>
<evidence type="ECO:0000256" key="1">
    <source>
        <dbReference type="SAM" id="Coils"/>
    </source>
</evidence>
<dbReference type="EMBL" id="ML978715">
    <property type="protein sequence ID" value="KAF2089148.1"/>
    <property type="molecule type" value="Genomic_DNA"/>
</dbReference>
<organism evidence="3 4">
    <name type="scientific">Saccharata proteae CBS 121410</name>
    <dbReference type="NCBI Taxonomy" id="1314787"/>
    <lineage>
        <taxon>Eukaryota</taxon>
        <taxon>Fungi</taxon>
        <taxon>Dikarya</taxon>
        <taxon>Ascomycota</taxon>
        <taxon>Pezizomycotina</taxon>
        <taxon>Dothideomycetes</taxon>
        <taxon>Dothideomycetes incertae sedis</taxon>
        <taxon>Botryosphaeriales</taxon>
        <taxon>Saccharataceae</taxon>
        <taxon>Saccharata</taxon>
    </lineage>
</organism>
<accession>A0A6A5YBR0</accession>
<evidence type="ECO:0000313" key="3">
    <source>
        <dbReference type="EMBL" id="KAF2089148.1"/>
    </source>
</evidence>
<keyword evidence="1" id="KW-0175">Coiled coil</keyword>
<dbReference type="OrthoDB" id="5377952at2759"/>
<feature type="non-terminal residue" evidence="3">
    <location>
        <position position="1"/>
    </location>
</feature>
<reference evidence="3" key="1">
    <citation type="journal article" date="2020" name="Stud. Mycol.">
        <title>101 Dothideomycetes genomes: a test case for predicting lifestyles and emergence of pathogens.</title>
        <authorList>
            <person name="Haridas S."/>
            <person name="Albert R."/>
            <person name="Binder M."/>
            <person name="Bloem J."/>
            <person name="Labutti K."/>
            <person name="Salamov A."/>
            <person name="Andreopoulos B."/>
            <person name="Baker S."/>
            <person name="Barry K."/>
            <person name="Bills G."/>
            <person name="Bluhm B."/>
            <person name="Cannon C."/>
            <person name="Castanera R."/>
            <person name="Culley D."/>
            <person name="Daum C."/>
            <person name="Ezra D."/>
            <person name="Gonzalez J."/>
            <person name="Henrissat B."/>
            <person name="Kuo A."/>
            <person name="Liang C."/>
            <person name="Lipzen A."/>
            <person name="Lutzoni F."/>
            <person name="Magnuson J."/>
            <person name="Mondo S."/>
            <person name="Nolan M."/>
            <person name="Ohm R."/>
            <person name="Pangilinan J."/>
            <person name="Park H.-J."/>
            <person name="Ramirez L."/>
            <person name="Alfaro M."/>
            <person name="Sun H."/>
            <person name="Tritt A."/>
            <person name="Yoshinaga Y."/>
            <person name="Zwiers L.-H."/>
            <person name="Turgeon B."/>
            <person name="Goodwin S."/>
            <person name="Spatafora J."/>
            <person name="Crous P."/>
            <person name="Grigoriev I."/>
        </authorList>
    </citation>
    <scope>NUCLEOTIDE SEQUENCE</scope>
    <source>
        <strain evidence="3">CBS 121410</strain>
    </source>
</reference>
<dbReference type="AlphaFoldDB" id="A0A6A5YBR0"/>
<proteinExistence type="predicted"/>
<evidence type="ECO:0000259" key="2">
    <source>
        <dbReference type="Pfam" id="PF20994"/>
    </source>
</evidence>
<dbReference type="Pfam" id="PF20994">
    <property type="entry name" value="CENPU"/>
    <property type="match status" value="1"/>
</dbReference>
<feature type="domain" description="Inner kinetochore subunit AME1" evidence="2">
    <location>
        <begin position="2"/>
        <end position="157"/>
    </location>
</feature>
<sequence length="166" mass="18900">EDRSKRTELKRGAKAISALGTHLEDRLFALQASVDTNANLEARVKGLNKDKVGLRKEWLELRAEREKIALQMDEVRRAHIQSEQKRRAEDDVNNALFDIDVAIQRGKERAKEEKREDEGPELSLEWTLKEVTDAVGSDRRGGGLLDKIRSFNRVLEKTAQVVEGRA</sequence>
<keyword evidence="4" id="KW-1185">Reference proteome</keyword>
<feature type="coiled-coil region" evidence="1">
    <location>
        <begin position="30"/>
        <end position="57"/>
    </location>
</feature>